<dbReference type="GO" id="GO:0045944">
    <property type="term" value="P:positive regulation of transcription by RNA polymerase II"/>
    <property type="evidence" value="ECO:0007669"/>
    <property type="project" value="TreeGrafter"/>
</dbReference>
<evidence type="ECO:0000256" key="2">
    <source>
        <dbReference type="ARBA" id="ARBA00022763"/>
    </source>
</evidence>
<feature type="compositionally biased region" description="Polar residues" evidence="4">
    <location>
        <begin position="408"/>
        <end position="429"/>
    </location>
</feature>
<reference evidence="6" key="1">
    <citation type="journal article" date="2021" name="IMA Fungus">
        <title>Genomic characterization of three marine fungi, including Emericellopsis atlantica sp. nov. with signatures of a generalist lifestyle and marine biomass degradation.</title>
        <authorList>
            <person name="Hagestad O.C."/>
            <person name="Hou L."/>
            <person name="Andersen J.H."/>
            <person name="Hansen E.H."/>
            <person name="Altermark B."/>
            <person name="Li C."/>
            <person name="Kuhnert E."/>
            <person name="Cox R.J."/>
            <person name="Crous P.W."/>
            <person name="Spatafora J.W."/>
            <person name="Lail K."/>
            <person name="Amirebrahimi M."/>
            <person name="Lipzen A."/>
            <person name="Pangilinan J."/>
            <person name="Andreopoulos W."/>
            <person name="Hayes R.D."/>
            <person name="Ng V."/>
            <person name="Grigoriev I.V."/>
            <person name="Jackson S.A."/>
            <person name="Sutton T.D.S."/>
            <person name="Dobson A.D.W."/>
            <person name="Rama T."/>
        </authorList>
    </citation>
    <scope>NUCLEOTIDE SEQUENCE</scope>
    <source>
        <strain evidence="6">TRa018bII</strain>
    </source>
</reference>
<dbReference type="InterPro" id="IPR047249">
    <property type="entry name" value="BRCT_p53bp1-like_rpt1"/>
</dbReference>
<feature type="compositionally biased region" description="Basic residues" evidence="4">
    <location>
        <begin position="624"/>
        <end position="633"/>
    </location>
</feature>
<evidence type="ECO:0000259" key="5">
    <source>
        <dbReference type="PROSITE" id="PS50172"/>
    </source>
</evidence>
<comment type="caution">
    <text evidence="6">The sequence shown here is derived from an EMBL/GenBank/DDBJ whole genome shotgun (WGS) entry which is preliminary data.</text>
</comment>
<dbReference type="AlphaFoldDB" id="A0A9P7YDF4"/>
<feature type="compositionally biased region" description="Polar residues" evidence="4">
    <location>
        <begin position="514"/>
        <end position="533"/>
    </location>
</feature>
<feature type="region of interest" description="Disordered" evidence="4">
    <location>
        <begin position="190"/>
        <end position="533"/>
    </location>
</feature>
<feature type="compositionally biased region" description="Low complexity" evidence="4">
    <location>
        <begin position="595"/>
        <end position="611"/>
    </location>
</feature>
<dbReference type="PROSITE" id="PS50172">
    <property type="entry name" value="BRCT"/>
    <property type="match status" value="1"/>
</dbReference>
<feature type="region of interest" description="Disordered" evidence="4">
    <location>
        <begin position="565"/>
        <end position="635"/>
    </location>
</feature>
<dbReference type="PANTHER" id="PTHR15321:SF3">
    <property type="entry name" value="TP53-BINDING PROTEIN 1"/>
    <property type="match status" value="1"/>
</dbReference>
<feature type="compositionally biased region" description="Low complexity" evidence="4">
    <location>
        <begin position="565"/>
        <end position="585"/>
    </location>
</feature>
<dbReference type="InterPro" id="IPR047252">
    <property type="entry name" value="TP53BP1-like"/>
</dbReference>
<proteinExistence type="predicted"/>
<feature type="domain" description="BRCT" evidence="5">
    <location>
        <begin position="674"/>
        <end position="790"/>
    </location>
</feature>
<sequence length="948" mass="103114">MDVGSMEGTQRSTMSTTQPISQSAYLSDQGGIPIPPSIQRGSPSMAHINQEAEAPHTESTPYTYQEGDTGHIDLQIDHASLPPVPEDDEPSQDEAYDVVPIESSSSQAPLPAPHTPAQPVNPFTNRGTVLKGVEMFGATQPSSVGPQLASPTSSRPSPDIYNNFQTPCIDRMLSSSLVGFGNNVDEIPGPPMFRSMFEQPTPRPGTSSIPPGLQRMSSLPEPKRYNSMKHSQERRKQMEESFSNSSDDSDIEAELTMRKNKRDQELQAELSSFRLKSRIPKISGGPTSSGVEVPSTSTKRRRNKQDDYIALCDCHDARGTQPKDDIIADSQTLPEPRMTISSPPRPSSRLQPLQEDPENVEPTSLTQSASESSHPVENQSTEEHVEMRGCPEVESTHRQEPALPLQELSPNRASGKPASSNKTLTSSRQAVPETSPVRESSLRGIADGEDEEELEEPPLFMQDEEMGDVLEMPPPVAERSGPRPTAISDITSTAPQRVSPRDRKQTLKAKKTCSTKTNLHQMQPPKQLSTESDMITSSAMIPDSTEAEATVEATITLPVTSSVVQPASSPVSTSSAPSPISFSRVATPRSTPVDKTTTSSTRTSITRSSKSVKMAEDETPVHQATHKTKRKSLATRSIEEPIRASKRQSLARLSRDSSLDPLALPAAPIAVVNPISKLFTGMAFAVSYKEAEKERDAVIKHIKDNGADLLDAGFDSLFTDGSKTHARVEKELVVAKNKRAMGFVALIADDYSRKPKYVQALALGLPCLSGHWILASVKKGSLLDWKPYLLCAGQSVWGTARVSRHLTYHPAAEANLLSTFSERTKILEGKSILAVAAKRGTDEKTKTFMFFVQASSPARFARVASFTEARNRLLDDQKQGVGWDLVYSDANANTVESVIFSVAGGGARKRKRDSTAATTNVDLPPKKVRVICGEKLLQSLILGQLLDD</sequence>
<organism evidence="6 7">
    <name type="scientific">Amylocarpus encephaloides</name>
    <dbReference type="NCBI Taxonomy" id="45428"/>
    <lineage>
        <taxon>Eukaryota</taxon>
        <taxon>Fungi</taxon>
        <taxon>Dikarya</taxon>
        <taxon>Ascomycota</taxon>
        <taxon>Pezizomycotina</taxon>
        <taxon>Leotiomycetes</taxon>
        <taxon>Helotiales</taxon>
        <taxon>Helotiales incertae sedis</taxon>
        <taxon>Amylocarpus</taxon>
    </lineage>
</organism>
<gene>
    <name evidence="6" type="ORF">BJ875DRAFT_470729</name>
</gene>
<feature type="compositionally biased region" description="Polar residues" evidence="4">
    <location>
        <begin position="139"/>
        <end position="158"/>
    </location>
</feature>
<comment type="subcellular location">
    <subcellularLocation>
        <location evidence="1">Nucleus</location>
    </subcellularLocation>
</comment>
<evidence type="ECO:0000256" key="1">
    <source>
        <dbReference type="ARBA" id="ARBA00004123"/>
    </source>
</evidence>
<feature type="compositionally biased region" description="Polar residues" evidence="4">
    <location>
        <begin position="285"/>
        <end position="297"/>
    </location>
</feature>
<dbReference type="GO" id="GO:0005634">
    <property type="term" value="C:nucleus"/>
    <property type="evidence" value="ECO:0007669"/>
    <property type="project" value="UniProtKB-SubCell"/>
</dbReference>
<dbReference type="PANTHER" id="PTHR15321">
    <property type="entry name" value="TUMOR SUPPRESSOR P53-BINDING PROTEIN 1"/>
    <property type="match status" value="1"/>
</dbReference>
<feature type="region of interest" description="Disordered" evidence="4">
    <location>
        <begin position="1"/>
        <end position="68"/>
    </location>
</feature>
<evidence type="ECO:0000313" key="7">
    <source>
        <dbReference type="Proteomes" id="UP000824998"/>
    </source>
</evidence>
<dbReference type="Gene3D" id="3.40.50.10190">
    <property type="entry name" value="BRCT domain"/>
    <property type="match status" value="1"/>
</dbReference>
<dbReference type="OrthoDB" id="129353at2759"/>
<dbReference type="CDD" id="cd17745">
    <property type="entry name" value="BRCT_p53bp1_rpt1"/>
    <property type="match status" value="1"/>
</dbReference>
<keyword evidence="3" id="KW-0539">Nucleus</keyword>
<keyword evidence="7" id="KW-1185">Reference proteome</keyword>
<name>A0A9P7YDF4_9HELO</name>
<dbReference type="GO" id="GO:0000077">
    <property type="term" value="P:DNA damage checkpoint signaling"/>
    <property type="evidence" value="ECO:0007669"/>
    <property type="project" value="TreeGrafter"/>
</dbReference>
<evidence type="ECO:0000256" key="4">
    <source>
        <dbReference type="SAM" id="MobiDB-lite"/>
    </source>
</evidence>
<dbReference type="EMBL" id="MU251631">
    <property type="protein sequence ID" value="KAG9230973.1"/>
    <property type="molecule type" value="Genomic_DNA"/>
</dbReference>
<dbReference type="InterPro" id="IPR001357">
    <property type="entry name" value="BRCT_dom"/>
</dbReference>
<feature type="compositionally biased region" description="Polar residues" evidence="4">
    <location>
        <begin position="361"/>
        <end position="379"/>
    </location>
</feature>
<dbReference type="SMART" id="SM00292">
    <property type="entry name" value="BRCT"/>
    <property type="match status" value="1"/>
</dbReference>
<feature type="compositionally biased region" description="Acidic residues" evidence="4">
    <location>
        <begin position="447"/>
        <end position="468"/>
    </location>
</feature>
<feature type="region of interest" description="Disordered" evidence="4">
    <location>
        <begin position="138"/>
        <end position="158"/>
    </location>
</feature>
<evidence type="ECO:0000256" key="3">
    <source>
        <dbReference type="ARBA" id="ARBA00023242"/>
    </source>
</evidence>
<dbReference type="SUPFAM" id="SSF52113">
    <property type="entry name" value="BRCT domain"/>
    <property type="match status" value="1"/>
</dbReference>
<feature type="compositionally biased region" description="Polar residues" evidence="4">
    <location>
        <begin position="7"/>
        <end position="26"/>
    </location>
</feature>
<dbReference type="InterPro" id="IPR036420">
    <property type="entry name" value="BRCT_dom_sf"/>
</dbReference>
<protein>
    <recommendedName>
        <fullName evidence="5">BRCT domain-containing protein</fullName>
    </recommendedName>
</protein>
<dbReference type="Proteomes" id="UP000824998">
    <property type="component" value="Unassembled WGS sequence"/>
</dbReference>
<accession>A0A9P7YDF4</accession>
<keyword evidence="2" id="KW-0227">DNA damage</keyword>
<feature type="compositionally biased region" description="Basic and acidic residues" evidence="4">
    <location>
        <begin position="230"/>
        <end position="239"/>
    </location>
</feature>
<evidence type="ECO:0000313" key="6">
    <source>
        <dbReference type="EMBL" id="KAG9230973.1"/>
    </source>
</evidence>
<feature type="compositionally biased region" description="Basic and acidic residues" evidence="4">
    <location>
        <begin position="313"/>
        <end position="326"/>
    </location>
</feature>
<dbReference type="GO" id="GO:0042393">
    <property type="term" value="F:histone binding"/>
    <property type="evidence" value="ECO:0007669"/>
    <property type="project" value="TreeGrafter"/>
</dbReference>
<feature type="compositionally biased region" description="Basic and acidic residues" evidence="4">
    <location>
        <begin position="381"/>
        <end position="400"/>
    </location>
</feature>